<dbReference type="RefSeq" id="WP_106326699.1">
    <property type="nucleotide sequence ID" value="NZ_BOMO01000122.1"/>
</dbReference>
<protein>
    <submittedName>
        <fullName evidence="2">Uncharacterized protein</fullName>
    </submittedName>
</protein>
<proteinExistence type="predicted"/>
<dbReference type="AlphaFoldDB" id="A0A2T0K0W1"/>
<organism evidence="2 3">
    <name type="scientific">Actinoplanes italicus</name>
    <dbReference type="NCBI Taxonomy" id="113567"/>
    <lineage>
        <taxon>Bacteria</taxon>
        <taxon>Bacillati</taxon>
        <taxon>Actinomycetota</taxon>
        <taxon>Actinomycetes</taxon>
        <taxon>Micromonosporales</taxon>
        <taxon>Micromonosporaceae</taxon>
        <taxon>Actinoplanes</taxon>
    </lineage>
</organism>
<feature type="compositionally biased region" description="Basic residues" evidence="1">
    <location>
        <begin position="157"/>
        <end position="171"/>
    </location>
</feature>
<dbReference type="EMBL" id="PVMZ01000019">
    <property type="protein sequence ID" value="PRX16434.1"/>
    <property type="molecule type" value="Genomic_DNA"/>
</dbReference>
<keyword evidence="3" id="KW-1185">Reference proteome</keyword>
<dbReference type="OrthoDB" id="3828896at2"/>
<evidence type="ECO:0000313" key="3">
    <source>
        <dbReference type="Proteomes" id="UP000239415"/>
    </source>
</evidence>
<name>A0A2T0K0W1_9ACTN</name>
<dbReference type="Proteomes" id="UP000239415">
    <property type="component" value="Unassembled WGS sequence"/>
</dbReference>
<feature type="compositionally biased region" description="Gly residues" evidence="1">
    <location>
        <begin position="126"/>
        <end position="136"/>
    </location>
</feature>
<comment type="caution">
    <text evidence="2">The sequence shown here is derived from an EMBL/GenBank/DDBJ whole genome shotgun (WGS) entry which is preliminary data.</text>
</comment>
<feature type="region of interest" description="Disordered" evidence="1">
    <location>
        <begin position="126"/>
        <end position="171"/>
    </location>
</feature>
<evidence type="ECO:0000256" key="1">
    <source>
        <dbReference type="SAM" id="MobiDB-lite"/>
    </source>
</evidence>
<accession>A0A2T0K0W1</accession>
<sequence>MVGAIQMSGMLFADWVFAALPNIVGLESAVTVFEQVNSSVSMSVWLRTGVLPGIVMPAVLMAELARNGVVGWWTVPGTLLPMIAGPMVGAMVAPVPGSVVGALRSSCSNAPLDPYDQVIFFGLKGPPGGTPHGRGGPPAREPAGLSVRRREPGSRCNHARRRRRSSPGRAC</sequence>
<gene>
    <name evidence="2" type="ORF">CLV67_11915</name>
</gene>
<reference evidence="2 3" key="1">
    <citation type="submission" date="2018-03" db="EMBL/GenBank/DDBJ databases">
        <title>Genomic Encyclopedia of Archaeal and Bacterial Type Strains, Phase II (KMG-II): from individual species to whole genera.</title>
        <authorList>
            <person name="Goeker M."/>
        </authorList>
    </citation>
    <scope>NUCLEOTIDE SEQUENCE [LARGE SCALE GENOMIC DNA]</scope>
    <source>
        <strain evidence="2 3">DSM 43146</strain>
    </source>
</reference>
<evidence type="ECO:0000313" key="2">
    <source>
        <dbReference type="EMBL" id="PRX16434.1"/>
    </source>
</evidence>